<dbReference type="RefSeq" id="WP_118160644.1">
    <property type="nucleotide sequence ID" value="NZ_QRYC01000025.1"/>
</dbReference>
<organism evidence="2 3">
    <name type="scientific">Odoribacter splanchnicus</name>
    <dbReference type="NCBI Taxonomy" id="28118"/>
    <lineage>
        <taxon>Bacteria</taxon>
        <taxon>Pseudomonadati</taxon>
        <taxon>Bacteroidota</taxon>
        <taxon>Bacteroidia</taxon>
        <taxon>Bacteroidales</taxon>
        <taxon>Odoribacteraceae</taxon>
        <taxon>Odoribacter</taxon>
    </lineage>
</organism>
<evidence type="ECO:0000313" key="2">
    <source>
        <dbReference type="EMBL" id="RGU54809.1"/>
    </source>
</evidence>
<reference evidence="2 3" key="1">
    <citation type="submission" date="2018-08" db="EMBL/GenBank/DDBJ databases">
        <title>A genome reference for cultivated species of the human gut microbiota.</title>
        <authorList>
            <person name="Zou Y."/>
            <person name="Xue W."/>
            <person name="Luo G."/>
        </authorList>
    </citation>
    <scope>NUCLEOTIDE SEQUENCE [LARGE SCALE GENOMIC DNA]</scope>
    <source>
        <strain evidence="2 3">AF16-14</strain>
    </source>
</reference>
<dbReference type="InterPro" id="IPR009003">
    <property type="entry name" value="Peptidase_S1_PA"/>
</dbReference>
<dbReference type="EMBL" id="QRYC01000025">
    <property type="protein sequence ID" value="RGU54809.1"/>
    <property type="molecule type" value="Genomic_DNA"/>
</dbReference>
<protein>
    <recommendedName>
        <fullName evidence="1">ABC-three component systems C-terminal domain-containing protein</fullName>
    </recommendedName>
</protein>
<proteinExistence type="predicted"/>
<evidence type="ECO:0000259" key="1">
    <source>
        <dbReference type="Pfam" id="PF20280"/>
    </source>
</evidence>
<dbReference type="AlphaFoldDB" id="A0A412TM25"/>
<accession>A0A412TM25</accession>
<comment type="caution">
    <text evidence="2">The sequence shown here is derived from an EMBL/GenBank/DDBJ whole genome shotgun (WGS) entry which is preliminary data.</text>
</comment>
<feature type="domain" description="ABC-three component systems C-terminal" evidence="1">
    <location>
        <begin position="204"/>
        <end position="419"/>
    </location>
</feature>
<dbReference type="Proteomes" id="UP000284243">
    <property type="component" value="Unassembled WGS sequence"/>
</dbReference>
<sequence>MEKDDFKLYSLIVGEGSGCFFQPMTTDYSYILTAKHVLFEKKIDDRGKEYFQELVDGTSIEIYKQIKSNDTWEEKEIPFILKKNENYFPHKTADVAILKIPYEEGIDKIFIAEEKRVDYYISGFPGRFKENKIGERHVLYRVRDFLQSGDKCRFIQLDTVLDKKDIDGLSGGGILALTDKYIEIIGIQSRMITEYESNGQVGYVSMKYFNEIVNEWKDQLQPLFPPYLKSFSYLINDIFELKCQIRSRRKGEKVTKILKCKANVILETEVTPLTIKACLEKNGMISSVEMLKKGLWCKWLELLTILNIRGIPIINEECLIEVLKKIRLIYSDIEDDFWCKHLRDLCKFNYSGLKKNGVVVVATNVKADEEHILDLNGIPQDIAEIREDFECKRLGNKIDCALDFPFDKYRFMNISAFKEYAVDSMEENFIDQKIDECVKKLKEFYQKLLPDERLD</sequence>
<gene>
    <name evidence="2" type="ORF">DWW57_14575</name>
</gene>
<evidence type="ECO:0000313" key="3">
    <source>
        <dbReference type="Proteomes" id="UP000284243"/>
    </source>
</evidence>
<name>A0A412TM25_9BACT</name>
<dbReference type="Pfam" id="PF20280">
    <property type="entry name" value="CTD4"/>
    <property type="match status" value="1"/>
</dbReference>
<dbReference type="InterPro" id="IPR046916">
    <property type="entry name" value="ABC-3C_CTD4"/>
</dbReference>
<dbReference type="SUPFAM" id="SSF50494">
    <property type="entry name" value="Trypsin-like serine proteases"/>
    <property type="match status" value="1"/>
</dbReference>